<dbReference type="HOGENOM" id="CLU_1383125_0_0_6"/>
<evidence type="ECO:0008006" key="3">
    <source>
        <dbReference type="Google" id="ProtNLM"/>
    </source>
</evidence>
<sequence length="197" mass="23567">MDTDHCKATVHEYFRCEDAFQSFCKHSEYMVLKEKNREVSYRAYNAYASFIHHLWEFLQACHARDAKKKNITNKKGSERIKVIEGYVSLHAQRIFDQYRDAIRGGHAPQWVNHISYYEIKVPVEFASEFRKYRNKVSGHVDHERVSNLSLSEFYQKYHKYLYYLFLDAKHMWGGKGEFPDLKEVTDFSIMITNKKEN</sequence>
<dbReference type="eggNOG" id="ENOG5033TBG">
    <property type="taxonomic scope" value="Bacteria"/>
</dbReference>
<evidence type="ECO:0000313" key="2">
    <source>
        <dbReference type="Proteomes" id="UP000030341"/>
    </source>
</evidence>
<accession>A0A0A7EIA4</accession>
<keyword evidence="2" id="KW-1185">Reference proteome</keyword>
<dbReference type="AlphaFoldDB" id="A0A0A7EIA4"/>
<proteinExistence type="predicted"/>
<dbReference type="Proteomes" id="UP000030341">
    <property type="component" value="Chromosome 1"/>
</dbReference>
<protein>
    <recommendedName>
        <fullName evidence="3">HEPN AbiU2-like domain-containing protein</fullName>
    </recommendedName>
</protein>
<organism evidence="1 2">
    <name type="scientific">Pseudoalteromonas piratica</name>
    <dbReference type="NCBI Taxonomy" id="1348114"/>
    <lineage>
        <taxon>Bacteria</taxon>
        <taxon>Pseudomonadati</taxon>
        <taxon>Pseudomonadota</taxon>
        <taxon>Gammaproteobacteria</taxon>
        <taxon>Alteromonadales</taxon>
        <taxon>Pseudoalteromonadaceae</taxon>
        <taxon>Pseudoalteromonas</taxon>
    </lineage>
</organism>
<dbReference type="KEGG" id="pseo:OM33_14045"/>
<evidence type="ECO:0000313" key="1">
    <source>
        <dbReference type="EMBL" id="AIY66410.1"/>
    </source>
</evidence>
<reference evidence="1 2" key="1">
    <citation type="submission" date="2014-11" db="EMBL/GenBank/DDBJ databases">
        <title>Complete Genome Sequence of Pseudoalteromonas sp. Strain OCN003 Isolated from Kaneohe Bay, Oahu, Hawaii.</title>
        <authorList>
            <person name="Beurmann S."/>
            <person name="Videau P."/>
            <person name="Ushijima B."/>
            <person name="Smith A.M."/>
            <person name="Aeby G.S."/>
            <person name="Callahan S.M."/>
            <person name="Belcaid M."/>
        </authorList>
    </citation>
    <scope>NUCLEOTIDE SEQUENCE [LARGE SCALE GENOMIC DNA]</scope>
    <source>
        <strain evidence="1 2">OCN003</strain>
    </source>
</reference>
<gene>
    <name evidence="1" type="ORF">OM33_14045</name>
</gene>
<dbReference type="EMBL" id="CP009888">
    <property type="protein sequence ID" value="AIY66410.1"/>
    <property type="molecule type" value="Genomic_DNA"/>
</dbReference>
<name>A0A0A7EIA4_9GAMM</name>